<dbReference type="Pfam" id="PF18952">
    <property type="entry name" value="DUF5696"/>
    <property type="match status" value="1"/>
</dbReference>
<protein>
    <submittedName>
        <fullName evidence="1">DUF5696 domain-containing protein</fullName>
    </submittedName>
</protein>
<proteinExistence type="predicted"/>
<evidence type="ECO:0000313" key="2">
    <source>
        <dbReference type="Proteomes" id="UP001057877"/>
    </source>
</evidence>
<sequence length="858" mass="96431">MRRRAARWMLAGIVGICLVSYPSMLMLTTMKGDNKKAEYAGTVSAESAADKPVETAVVTGKLDTSVSGLSLVQESESLQLYIDPSTTEIAIKDKRSGRMWYSNPMDREADEKAEAINRDNLSAQLSIVYNNDKGQTFYSNNFAEAIKNKQFEIQTTDKGIKVVYQLGNFSKGMEAIPQFISKQRMDEKILSKLQDEDMKFEIEKRFFLDEETQIYRRKEMPDYVVKDVVAILDLAGYTEEDAKLDNEQNKGGEQQSAASAKFTIPIEYALDGTDFLVRVAASEIKDSPEFPINSVQVLEMFGAAGTDREGYMLVPDGSGALIHLNNGKTAALPYEMPLYGKDQTLRDKPNEPKQFTQKSRLPVFGMKQGDQAFFCIIEEGDAVASILADVSGRVNSYNRVSASFLLKPMELFTYRAGQVKKDSPMFPDMYQGNIKLRYTFLSGESADYAGMAKYYQGLLVKNGQLTKLDEAADTPFILDMIGSIPLRETFLGIPYQSVKALTTFEQAESLLAMLKKRDMNNIQLRYSGWFNKGMNHDYPDDVDIDGVLGGEDGFRQLVQYAKEQQIELYPDVSFLRVYRSGHGFKPSRDGTQFLFRKGIGQYKTDLVTTNRDTLAYYLLSPKRLPELTAEFMETYGKWEVGGISLRDLGDDMNSDVKQSATLDRQGSAAIIAESVEQLSEQAGKTMVSGGNAGVLPYASTIVNAPLGSSQLNIADEEVPFYQMVLHGFVDYAGMPINMNRDQSYKASLLKTLETGSNVYYQWFYEKPSAVRNTEFDDLYSAHYANWFNEAVRYYREANEVLKGVRNQAIINHEKLVDNVYRTTYEGGRTITVNYNKTAVTVEGMRMEEESYAVGGEER</sequence>
<organism evidence="1 2">
    <name type="scientific">Paenibacillus spongiae</name>
    <dbReference type="NCBI Taxonomy" id="2909671"/>
    <lineage>
        <taxon>Bacteria</taxon>
        <taxon>Bacillati</taxon>
        <taxon>Bacillota</taxon>
        <taxon>Bacilli</taxon>
        <taxon>Bacillales</taxon>
        <taxon>Paenibacillaceae</taxon>
        <taxon>Paenibacillus</taxon>
    </lineage>
</organism>
<dbReference type="EMBL" id="CP091430">
    <property type="protein sequence ID" value="UVI30156.1"/>
    <property type="molecule type" value="Genomic_DNA"/>
</dbReference>
<name>A0ABY5S8B0_9BACL</name>
<gene>
    <name evidence="1" type="ORF">L1F29_33120</name>
</gene>
<dbReference type="RefSeq" id="WP_258386226.1">
    <property type="nucleotide sequence ID" value="NZ_CP091430.1"/>
</dbReference>
<dbReference type="InterPro" id="IPR043751">
    <property type="entry name" value="DUF5696"/>
</dbReference>
<reference evidence="1" key="1">
    <citation type="submission" date="2022-01" db="EMBL/GenBank/DDBJ databases">
        <title>Paenibacillus spongiae sp. nov., isolated from marine sponge.</title>
        <authorList>
            <person name="Li Z."/>
            <person name="Zhang M."/>
        </authorList>
    </citation>
    <scope>NUCLEOTIDE SEQUENCE</scope>
    <source>
        <strain evidence="1">PHS-Z3</strain>
    </source>
</reference>
<evidence type="ECO:0000313" key="1">
    <source>
        <dbReference type="EMBL" id="UVI30156.1"/>
    </source>
</evidence>
<dbReference type="Proteomes" id="UP001057877">
    <property type="component" value="Chromosome"/>
</dbReference>
<accession>A0ABY5S8B0</accession>
<keyword evidence="2" id="KW-1185">Reference proteome</keyword>